<gene>
    <name evidence="3" type="ORF">ACFQI8_17615</name>
</gene>
<keyword evidence="1" id="KW-0812">Transmembrane</keyword>
<dbReference type="Proteomes" id="UP001596460">
    <property type="component" value="Unassembled WGS sequence"/>
</dbReference>
<name>A0ABD5XIU3_9EURY</name>
<accession>A0ABD5XIU3</accession>
<organism evidence="3 4">
    <name type="scientific">Haloferax chudinovii</name>
    <dbReference type="NCBI Taxonomy" id="1109010"/>
    <lineage>
        <taxon>Archaea</taxon>
        <taxon>Methanobacteriati</taxon>
        <taxon>Methanobacteriota</taxon>
        <taxon>Stenosarchaea group</taxon>
        <taxon>Halobacteria</taxon>
        <taxon>Halobacteriales</taxon>
        <taxon>Haloferacaceae</taxon>
        <taxon>Haloferax</taxon>
    </lineage>
</organism>
<protein>
    <submittedName>
        <fullName evidence="3">SHOCT domain-containing protein</fullName>
    </submittedName>
</protein>
<dbReference type="InterPro" id="IPR018649">
    <property type="entry name" value="SHOCT"/>
</dbReference>
<keyword evidence="1" id="KW-1133">Transmembrane helix</keyword>
<keyword evidence="4" id="KW-1185">Reference proteome</keyword>
<feature type="domain" description="SHOCT" evidence="2">
    <location>
        <begin position="86"/>
        <end position="109"/>
    </location>
</feature>
<evidence type="ECO:0000313" key="3">
    <source>
        <dbReference type="EMBL" id="MFC7131190.1"/>
    </source>
</evidence>
<dbReference type="EMBL" id="JBHTAB010000012">
    <property type="protein sequence ID" value="MFC7131190.1"/>
    <property type="molecule type" value="Genomic_DNA"/>
</dbReference>
<evidence type="ECO:0000256" key="1">
    <source>
        <dbReference type="SAM" id="Phobius"/>
    </source>
</evidence>
<dbReference type="AlphaFoldDB" id="A0ABD5XIU3"/>
<evidence type="ECO:0000313" key="4">
    <source>
        <dbReference type="Proteomes" id="UP001596460"/>
    </source>
</evidence>
<proteinExistence type="predicted"/>
<dbReference type="Pfam" id="PF09851">
    <property type="entry name" value="SHOCT"/>
    <property type="match status" value="1"/>
</dbReference>
<sequence>MYDYVEVRKMIETATVVLQWGGHGPMGPHGGHGVTAGGATATGGMGLWWLAVGLLLVALAGLSLAYVSRKRTGSTETAPPKETDRAMRDLRAKYARGEIDDEEFANRAATLNLEWG</sequence>
<reference evidence="3 4" key="1">
    <citation type="journal article" date="2019" name="Int. J. Syst. Evol. Microbiol.">
        <title>The Global Catalogue of Microorganisms (GCM) 10K type strain sequencing project: providing services to taxonomists for standard genome sequencing and annotation.</title>
        <authorList>
            <consortium name="The Broad Institute Genomics Platform"/>
            <consortium name="The Broad Institute Genome Sequencing Center for Infectious Disease"/>
            <person name="Wu L."/>
            <person name="Ma J."/>
        </authorList>
    </citation>
    <scope>NUCLEOTIDE SEQUENCE [LARGE SCALE GENOMIC DNA]</scope>
    <source>
        <strain evidence="3 4">DSM 26526</strain>
    </source>
</reference>
<feature type="transmembrane region" description="Helical" evidence="1">
    <location>
        <begin position="47"/>
        <end position="67"/>
    </location>
</feature>
<keyword evidence="1" id="KW-0472">Membrane</keyword>
<comment type="caution">
    <text evidence="3">The sequence shown here is derived from an EMBL/GenBank/DDBJ whole genome shotgun (WGS) entry which is preliminary data.</text>
</comment>
<evidence type="ECO:0000259" key="2">
    <source>
        <dbReference type="Pfam" id="PF09851"/>
    </source>
</evidence>